<dbReference type="Proteomes" id="UP000288716">
    <property type="component" value="Unassembled WGS sequence"/>
</dbReference>
<feature type="transmembrane region" description="Helical" evidence="1">
    <location>
        <begin position="104"/>
        <end position="132"/>
    </location>
</feature>
<comment type="caution">
    <text evidence="2">The sequence shown here is derived from an EMBL/GenBank/DDBJ whole genome shotgun (WGS) entry which is preliminary data.</text>
</comment>
<keyword evidence="1" id="KW-0812">Transmembrane</keyword>
<accession>A0A443SWD1</accession>
<keyword evidence="1" id="KW-1133">Transmembrane helix</keyword>
<keyword evidence="1" id="KW-0472">Membrane</keyword>
<name>A0A443SWD1_9ACAR</name>
<keyword evidence="3" id="KW-1185">Reference proteome</keyword>
<dbReference type="VEuPathDB" id="VectorBase:LDEU000223"/>
<sequence>MVLQITSILTALVILGSLISSWSIEKRDSDKITELSGPGSDLYVPIPPPPPQLQSLLPIRYHFRSKPKPRVQVISKRQEGRGFDGYHDVDAVEYETAASGKSEFLYILPILLVIGLGSFLIPIMSTFFTALITSGGAGQTNPAPKQKGSRSGFDPNFGLWSSTATNRFDAMQLLPVLLILGLGIMLLPIITSCLTTLFSPMAQVGSPYFPHGKKKRELLEQGLPSMTDVVINLLANLEKAIEKYGKE</sequence>
<dbReference type="EMBL" id="NCKV01000054">
    <property type="protein sequence ID" value="RWS31819.1"/>
    <property type="molecule type" value="Genomic_DNA"/>
</dbReference>
<feature type="transmembrane region" description="Helical" evidence="1">
    <location>
        <begin position="176"/>
        <end position="198"/>
    </location>
</feature>
<reference evidence="2 3" key="1">
    <citation type="journal article" date="2018" name="Gigascience">
        <title>Genomes of trombidid mites reveal novel predicted allergens and laterally-transferred genes associated with secondary metabolism.</title>
        <authorList>
            <person name="Dong X."/>
            <person name="Chaisiri K."/>
            <person name="Xia D."/>
            <person name="Armstrong S.D."/>
            <person name="Fang Y."/>
            <person name="Donnelly M.J."/>
            <person name="Kadowaki T."/>
            <person name="McGarry J.W."/>
            <person name="Darby A.C."/>
            <person name="Makepeace B.L."/>
        </authorList>
    </citation>
    <scope>NUCLEOTIDE SEQUENCE [LARGE SCALE GENOMIC DNA]</scope>
    <source>
        <strain evidence="2">UoL-UT</strain>
    </source>
</reference>
<organism evidence="2 3">
    <name type="scientific">Leptotrombidium deliense</name>
    <dbReference type="NCBI Taxonomy" id="299467"/>
    <lineage>
        <taxon>Eukaryota</taxon>
        <taxon>Metazoa</taxon>
        <taxon>Ecdysozoa</taxon>
        <taxon>Arthropoda</taxon>
        <taxon>Chelicerata</taxon>
        <taxon>Arachnida</taxon>
        <taxon>Acari</taxon>
        <taxon>Acariformes</taxon>
        <taxon>Trombidiformes</taxon>
        <taxon>Prostigmata</taxon>
        <taxon>Anystina</taxon>
        <taxon>Parasitengona</taxon>
        <taxon>Trombiculoidea</taxon>
        <taxon>Trombiculidae</taxon>
        <taxon>Leptotrombidium</taxon>
    </lineage>
</organism>
<feature type="transmembrane region" description="Helical" evidence="1">
    <location>
        <begin position="6"/>
        <end position="24"/>
    </location>
</feature>
<dbReference type="AlphaFoldDB" id="A0A443SWD1"/>
<protein>
    <submittedName>
        <fullName evidence="2">Uncharacterized protein</fullName>
    </submittedName>
</protein>
<gene>
    <name evidence="2" type="ORF">B4U80_02602</name>
</gene>
<proteinExistence type="predicted"/>
<evidence type="ECO:0000313" key="2">
    <source>
        <dbReference type="EMBL" id="RWS31819.1"/>
    </source>
</evidence>
<evidence type="ECO:0000256" key="1">
    <source>
        <dbReference type="SAM" id="Phobius"/>
    </source>
</evidence>
<dbReference type="OrthoDB" id="6532342at2759"/>
<evidence type="ECO:0000313" key="3">
    <source>
        <dbReference type="Proteomes" id="UP000288716"/>
    </source>
</evidence>